<comment type="caution">
    <text evidence="1">The sequence shown here is derived from an EMBL/GenBank/DDBJ whole genome shotgun (WGS) entry which is preliminary data.</text>
</comment>
<accession>A0A448XEG5</accession>
<dbReference type="EMBL" id="CAAALY010248370">
    <property type="protein sequence ID" value="VEL34777.1"/>
    <property type="molecule type" value="Genomic_DNA"/>
</dbReference>
<evidence type="ECO:0000313" key="2">
    <source>
        <dbReference type="Proteomes" id="UP000784294"/>
    </source>
</evidence>
<proteinExistence type="predicted"/>
<gene>
    <name evidence="1" type="ORF">PXEA_LOCUS28217</name>
</gene>
<keyword evidence="2" id="KW-1185">Reference proteome</keyword>
<dbReference type="Proteomes" id="UP000784294">
    <property type="component" value="Unassembled WGS sequence"/>
</dbReference>
<name>A0A448XEG5_9PLAT</name>
<organism evidence="1 2">
    <name type="scientific">Protopolystoma xenopodis</name>
    <dbReference type="NCBI Taxonomy" id="117903"/>
    <lineage>
        <taxon>Eukaryota</taxon>
        <taxon>Metazoa</taxon>
        <taxon>Spiralia</taxon>
        <taxon>Lophotrochozoa</taxon>
        <taxon>Platyhelminthes</taxon>
        <taxon>Monogenea</taxon>
        <taxon>Polyopisthocotylea</taxon>
        <taxon>Polystomatidea</taxon>
        <taxon>Polystomatidae</taxon>
        <taxon>Protopolystoma</taxon>
    </lineage>
</organism>
<dbReference type="AlphaFoldDB" id="A0A448XEG5"/>
<reference evidence="1" key="1">
    <citation type="submission" date="2018-11" db="EMBL/GenBank/DDBJ databases">
        <authorList>
            <consortium name="Pathogen Informatics"/>
        </authorList>
    </citation>
    <scope>NUCLEOTIDE SEQUENCE</scope>
</reference>
<sequence length="128" mass="14412">MLVRTYTIFNLYLHTCYLSHIQALATERSALIANVTCLQPGPHQLQAELNLSPNDSINLTESHWLNISRHSSQDQKQQPVFNEDTSSDVIPIIHADSGTPLSTDLLVQNDVCNRRDPGNEIDLFRSKT</sequence>
<evidence type="ECO:0000313" key="1">
    <source>
        <dbReference type="EMBL" id="VEL34777.1"/>
    </source>
</evidence>
<protein>
    <submittedName>
        <fullName evidence="1">Uncharacterized protein</fullName>
    </submittedName>
</protein>